<gene>
    <name evidence="2" type="ORF">A2227_06980</name>
</gene>
<accession>A0A1F5SED5</accession>
<name>A0A1F5SED5_9BACT</name>
<evidence type="ECO:0000256" key="1">
    <source>
        <dbReference type="SAM" id="Coils"/>
    </source>
</evidence>
<evidence type="ECO:0000313" key="2">
    <source>
        <dbReference type="EMBL" id="OGF25064.1"/>
    </source>
</evidence>
<comment type="caution">
    <text evidence="2">The sequence shown here is derived from an EMBL/GenBank/DDBJ whole genome shotgun (WGS) entry which is preliminary data.</text>
</comment>
<evidence type="ECO:0000313" key="3">
    <source>
        <dbReference type="Proteomes" id="UP000178367"/>
    </source>
</evidence>
<protein>
    <recommendedName>
        <fullName evidence="4">DUF5667 domain-containing protein</fullName>
    </recommendedName>
</protein>
<keyword evidence="1" id="KW-0175">Coiled coil</keyword>
<evidence type="ECO:0008006" key="4">
    <source>
        <dbReference type="Google" id="ProtNLM"/>
    </source>
</evidence>
<dbReference type="AlphaFoldDB" id="A0A1F5SED5"/>
<reference evidence="2 3" key="1">
    <citation type="journal article" date="2016" name="Nat. Commun.">
        <title>Thousands of microbial genomes shed light on interconnected biogeochemical processes in an aquifer system.</title>
        <authorList>
            <person name="Anantharaman K."/>
            <person name="Brown C.T."/>
            <person name="Hug L.A."/>
            <person name="Sharon I."/>
            <person name="Castelle C.J."/>
            <person name="Probst A.J."/>
            <person name="Thomas B.C."/>
            <person name="Singh A."/>
            <person name="Wilkins M.J."/>
            <person name="Karaoz U."/>
            <person name="Brodie E.L."/>
            <person name="Williams K.H."/>
            <person name="Hubbard S.S."/>
            <person name="Banfield J.F."/>
        </authorList>
    </citation>
    <scope>NUCLEOTIDE SEQUENCE [LARGE SCALE GENOMIC DNA]</scope>
</reference>
<dbReference type="EMBL" id="MFGB01000023">
    <property type="protein sequence ID" value="OGF25064.1"/>
    <property type="molecule type" value="Genomic_DNA"/>
</dbReference>
<sequence>MERGKITTVNALSVLALIAALSALGFSWLSFSGYRNNDAAAEEINEIRQEIKTEKADLDARSHLLSLKTRIMSGEDYSQIAQEAEEVRENLKEAYGEASLAAQERWREIDGNFEALRDDLRSESVGSIQSLQNALEALQKSIETDGN</sequence>
<feature type="coiled-coil region" evidence="1">
    <location>
        <begin position="37"/>
        <end position="104"/>
    </location>
</feature>
<organism evidence="2 3">
    <name type="scientific">Candidatus Falkowbacteria bacterium RIFOXYA2_FULL_47_19</name>
    <dbReference type="NCBI Taxonomy" id="1797994"/>
    <lineage>
        <taxon>Bacteria</taxon>
        <taxon>Candidatus Falkowiibacteriota</taxon>
    </lineage>
</organism>
<proteinExistence type="predicted"/>
<dbReference type="Proteomes" id="UP000178367">
    <property type="component" value="Unassembled WGS sequence"/>
</dbReference>